<sequence length="85" mass="9470">MMIEPRTAYVLKDGSICLATLADGFELDPPWAYSDNQRMTLGMTRFQIVVDDSLSDAEIGQRIRAALFGIERKTLLDIQAYSPAS</sequence>
<accession>A0A1A3N8V8</accession>
<dbReference type="Proteomes" id="UP000093629">
    <property type="component" value="Unassembled WGS sequence"/>
</dbReference>
<dbReference type="AlphaFoldDB" id="A0A1A3N8V8"/>
<name>A0A1A3N8V8_MYCAS</name>
<keyword evidence="2" id="KW-1185">Reference proteome</keyword>
<evidence type="ECO:0000313" key="2">
    <source>
        <dbReference type="Proteomes" id="UP000093629"/>
    </source>
</evidence>
<dbReference type="EMBL" id="LZLQ01000026">
    <property type="protein sequence ID" value="OBK18588.1"/>
    <property type="molecule type" value="Genomic_DNA"/>
</dbReference>
<evidence type="ECO:0000313" key="1">
    <source>
        <dbReference type="EMBL" id="OBK18588.1"/>
    </source>
</evidence>
<protein>
    <submittedName>
        <fullName evidence="1">Uncharacterized protein</fullName>
    </submittedName>
</protein>
<reference evidence="1 2" key="1">
    <citation type="submission" date="2016-06" db="EMBL/GenBank/DDBJ databases">
        <authorList>
            <person name="Kjaerup R.B."/>
            <person name="Dalgaard T.S."/>
            <person name="Juul-Madsen H.R."/>
        </authorList>
    </citation>
    <scope>NUCLEOTIDE SEQUENCE [LARGE SCALE GENOMIC DNA]</scope>
    <source>
        <strain evidence="1 2">1245139.5</strain>
    </source>
</reference>
<organism evidence="1 2">
    <name type="scientific">Mycobacterium asiaticum</name>
    <dbReference type="NCBI Taxonomy" id="1790"/>
    <lineage>
        <taxon>Bacteria</taxon>
        <taxon>Bacillati</taxon>
        <taxon>Actinomycetota</taxon>
        <taxon>Actinomycetes</taxon>
        <taxon>Mycobacteriales</taxon>
        <taxon>Mycobacteriaceae</taxon>
        <taxon>Mycobacterium</taxon>
    </lineage>
</organism>
<proteinExistence type="predicted"/>
<gene>
    <name evidence="1" type="ORF">A5636_20275</name>
</gene>
<dbReference type="RefSeq" id="WP_065157582.1">
    <property type="nucleotide sequence ID" value="NZ_LZLQ01000026.1"/>
</dbReference>
<comment type="caution">
    <text evidence="1">The sequence shown here is derived from an EMBL/GenBank/DDBJ whole genome shotgun (WGS) entry which is preliminary data.</text>
</comment>